<dbReference type="InterPro" id="IPR043502">
    <property type="entry name" value="DNA/RNA_pol_sf"/>
</dbReference>
<dbReference type="PANTHER" id="PTHR37984:SF8">
    <property type="entry name" value="CCHC-TYPE DOMAIN-CONTAINING PROTEIN"/>
    <property type="match status" value="1"/>
</dbReference>
<organism evidence="1 2">
    <name type="scientific">Artemia franciscana</name>
    <name type="common">Brine shrimp</name>
    <name type="synonym">Artemia sanfranciscana</name>
    <dbReference type="NCBI Taxonomy" id="6661"/>
    <lineage>
        <taxon>Eukaryota</taxon>
        <taxon>Metazoa</taxon>
        <taxon>Ecdysozoa</taxon>
        <taxon>Arthropoda</taxon>
        <taxon>Crustacea</taxon>
        <taxon>Branchiopoda</taxon>
        <taxon>Anostraca</taxon>
        <taxon>Artemiidae</taxon>
        <taxon>Artemia</taxon>
    </lineage>
</organism>
<comment type="caution">
    <text evidence="1">The sequence shown here is derived from an EMBL/GenBank/DDBJ whole genome shotgun (WGS) entry which is preliminary data.</text>
</comment>
<dbReference type="SUPFAM" id="SSF56672">
    <property type="entry name" value="DNA/RNA polymerases"/>
    <property type="match status" value="1"/>
</dbReference>
<dbReference type="InterPro" id="IPR050951">
    <property type="entry name" value="Retrovirus_Pol_polyprotein"/>
</dbReference>
<evidence type="ECO:0000313" key="2">
    <source>
        <dbReference type="Proteomes" id="UP001187531"/>
    </source>
</evidence>
<dbReference type="PANTHER" id="PTHR37984">
    <property type="entry name" value="PROTEIN CBG26694"/>
    <property type="match status" value="1"/>
</dbReference>
<keyword evidence="2" id="KW-1185">Reference proteome</keyword>
<name>A0AA88HP37_ARTSF</name>
<accession>A0AA88HP37</accession>
<reference evidence="1" key="1">
    <citation type="submission" date="2023-07" db="EMBL/GenBank/DDBJ databases">
        <title>Chromosome-level genome assembly of Artemia franciscana.</title>
        <authorList>
            <person name="Jo E."/>
        </authorList>
    </citation>
    <scope>NUCLEOTIDE SEQUENCE</scope>
    <source>
        <tissue evidence="1">Whole body</tissue>
    </source>
</reference>
<dbReference type="Proteomes" id="UP001187531">
    <property type="component" value="Unassembled WGS sequence"/>
</dbReference>
<dbReference type="GO" id="GO:0071897">
    <property type="term" value="P:DNA biosynthetic process"/>
    <property type="evidence" value="ECO:0007669"/>
    <property type="project" value="UniProtKB-ARBA"/>
</dbReference>
<dbReference type="AlphaFoldDB" id="A0AA88HP37"/>
<proteinExistence type="predicted"/>
<gene>
    <name evidence="1" type="ORF">QYM36_009688</name>
</gene>
<dbReference type="EMBL" id="JAVRJZ010000014">
    <property type="protein sequence ID" value="KAK2713884.1"/>
    <property type="molecule type" value="Genomic_DNA"/>
</dbReference>
<protein>
    <submittedName>
        <fullName evidence="1">Uncharacterized protein</fullName>
    </submittedName>
</protein>
<sequence>MVIVEKKDGGMRLCIDPVDLIMVINDPHYIVPTFEDAVVISLSVRSPYYTTLSAIYGRYRWKRYPFGLVYAQDKFQRKIEEAFIGLKGIRILEDDILYITDLSSKNMPLRDLTKTVKLRWEVNHESCMKEIKSCLSGSLAFFDHGYKTVEVKVDASKYELGAKLS</sequence>
<dbReference type="Gene3D" id="3.10.10.10">
    <property type="entry name" value="HIV Type 1 Reverse Transcriptase, subunit A, domain 1"/>
    <property type="match status" value="1"/>
</dbReference>
<evidence type="ECO:0000313" key="1">
    <source>
        <dbReference type="EMBL" id="KAK2713884.1"/>
    </source>
</evidence>